<keyword evidence="1" id="KW-0732">Signal</keyword>
<feature type="chain" id="PRO_5046169839" description="Lipoprotein" evidence="1">
    <location>
        <begin position="22"/>
        <end position="245"/>
    </location>
</feature>
<dbReference type="PROSITE" id="PS51257">
    <property type="entry name" value="PROKAR_LIPOPROTEIN"/>
    <property type="match status" value="1"/>
</dbReference>
<dbReference type="InterPro" id="IPR013783">
    <property type="entry name" value="Ig-like_fold"/>
</dbReference>
<feature type="signal peptide" evidence="1">
    <location>
        <begin position="1"/>
        <end position="21"/>
    </location>
</feature>
<evidence type="ECO:0000313" key="3">
    <source>
        <dbReference type="Proteomes" id="UP000663942"/>
    </source>
</evidence>
<proteinExistence type="predicted"/>
<name>A0ABX7ST81_9CAUL</name>
<sequence>MKRRIVVAGMAIVLSLAGCKAAVERPSGEAASEEGGWTAAPRIRAVEQQREGLVVRGEASPGARVVLRGGPDTAYAAAADVAGRFELRIAALETAMVLIPEVQIGQDSTPGRERLLVADEGRLAALLMEGGASRRLSAGPALDSIDGDGRGLVASGRAATGTQVQIALEGGPEASVSVDDGGRWIMALPSTADRPVTVTVNGVAFAYPGPANRESLDRVERVGEGWRMTRALSSAARQTSWFPDA</sequence>
<evidence type="ECO:0008006" key="4">
    <source>
        <dbReference type="Google" id="ProtNLM"/>
    </source>
</evidence>
<organism evidence="2 3">
    <name type="scientific">Brevundimonas pondensis</name>
    <dbReference type="NCBI Taxonomy" id="2774189"/>
    <lineage>
        <taxon>Bacteria</taxon>
        <taxon>Pseudomonadati</taxon>
        <taxon>Pseudomonadota</taxon>
        <taxon>Alphaproteobacteria</taxon>
        <taxon>Caulobacterales</taxon>
        <taxon>Caulobacteraceae</taxon>
        <taxon>Brevundimonas</taxon>
    </lineage>
</organism>
<accession>A0ABX7ST81</accession>
<reference evidence="2 3" key="1">
    <citation type="submission" date="2020-09" db="EMBL/GenBank/DDBJ databases">
        <title>Brevundimonas sp. LVF1 isolated from an oligotrophic pond in Goettingen, Germany.</title>
        <authorList>
            <person name="Friedrich I."/>
            <person name="Klassen A."/>
            <person name="Neubauer H."/>
            <person name="Schneider D."/>
            <person name="Hertel R."/>
            <person name="Daniel R."/>
        </authorList>
    </citation>
    <scope>NUCLEOTIDE SEQUENCE [LARGE SCALE GENOMIC DNA]</scope>
    <source>
        <strain evidence="2 3">LVF1</strain>
    </source>
</reference>
<protein>
    <recommendedName>
        <fullName evidence="4">Lipoprotein</fullName>
    </recommendedName>
</protein>
<dbReference type="Gene3D" id="2.60.40.10">
    <property type="entry name" value="Immunoglobulins"/>
    <property type="match status" value="1"/>
</dbReference>
<evidence type="ECO:0000313" key="2">
    <source>
        <dbReference type="EMBL" id="QTC89505.1"/>
    </source>
</evidence>
<keyword evidence="3" id="KW-1185">Reference proteome</keyword>
<gene>
    <name evidence="2" type="ORF">IFE19_07550</name>
</gene>
<dbReference type="Proteomes" id="UP000663942">
    <property type="component" value="Chromosome"/>
</dbReference>
<evidence type="ECO:0000256" key="1">
    <source>
        <dbReference type="SAM" id="SignalP"/>
    </source>
</evidence>
<dbReference type="EMBL" id="CP062006">
    <property type="protein sequence ID" value="QTC89505.1"/>
    <property type="molecule type" value="Genomic_DNA"/>
</dbReference>